<dbReference type="InterPro" id="IPR012000">
    <property type="entry name" value="Thiamin_PyroP_enz_cen_dom"/>
</dbReference>
<dbReference type="RefSeq" id="WP_094686797.1">
    <property type="nucleotide sequence ID" value="NZ_JAWLKE010000003.1"/>
</dbReference>
<dbReference type="InterPro" id="IPR000399">
    <property type="entry name" value="TPP-bd_CS"/>
</dbReference>
<comment type="cofactor">
    <cofactor evidence="1">
        <name>thiamine diphosphate</name>
        <dbReference type="ChEBI" id="CHEBI:58937"/>
    </cofactor>
</comment>
<feature type="domain" description="Thiamine pyrophosphate enzyme central" evidence="12">
    <location>
        <begin position="199"/>
        <end position="333"/>
    </location>
</feature>
<keyword evidence="9" id="KW-0100">Branched-chain amino acid biosynthesis</keyword>
<gene>
    <name evidence="15" type="ORF">R3P95_09635</name>
</gene>
<evidence type="ECO:0000256" key="7">
    <source>
        <dbReference type="ARBA" id="ARBA00022827"/>
    </source>
</evidence>
<evidence type="ECO:0000256" key="2">
    <source>
        <dbReference type="ARBA" id="ARBA00004974"/>
    </source>
</evidence>
<accession>A0ABU4AX75</accession>
<organism evidence="15 16">
    <name type="scientific">Rhodococcus cercidiphylli</name>
    <dbReference type="NCBI Taxonomy" id="489916"/>
    <lineage>
        <taxon>Bacteria</taxon>
        <taxon>Bacillati</taxon>
        <taxon>Actinomycetota</taxon>
        <taxon>Actinomycetes</taxon>
        <taxon>Mycobacteriales</taxon>
        <taxon>Nocardiaceae</taxon>
        <taxon>Rhodococcus</taxon>
    </lineage>
</organism>
<reference evidence="15 16" key="1">
    <citation type="submission" date="2023-10" db="EMBL/GenBank/DDBJ databases">
        <title>Development of a sustainable strategy for remediation of hydrocarbon-contaminated territories based on the waste exchange concept.</title>
        <authorList>
            <person name="Krivoruchko A."/>
        </authorList>
    </citation>
    <scope>NUCLEOTIDE SEQUENCE [LARGE SCALE GENOMIC DNA]</scope>
    <source>
        <strain evidence="15 16">IEGM 1322</strain>
    </source>
</reference>
<evidence type="ECO:0000259" key="12">
    <source>
        <dbReference type="Pfam" id="PF00205"/>
    </source>
</evidence>
<dbReference type="PROSITE" id="PS00187">
    <property type="entry name" value="TPP_ENZYMES"/>
    <property type="match status" value="1"/>
</dbReference>
<dbReference type="Gene3D" id="3.40.50.970">
    <property type="match status" value="2"/>
</dbReference>
<name>A0ABU4AX75_9NOCA</name>
<keyword evidence="7" id="KW-0274">FAD</keyword>
<evidence type="ECO:0000256" key="9">
    <source>
        <dbReference type="ARBA" id="ARBA00023304"/>
    </source>
</evidence>
<keyword evidence="8 11" id="KW-0786">Thiamine pyrophosphate</keyword>
<evidence type="ECO:0000256" key="10">
    <source>
        <dbReference type="ARBA" id="ARBA00048670"/>
    </source>
</evidence>
<evidence type="ECO:0000313" key="16">
    <source>
        <dbReference type="Proteomes" id="UP001185899"/>
    </source>
</evidence>
<dbReference type="Proteomes" id="UP001185899">
    <property type="component" value="Unassembled WGS sequence"/>
</dbReference>
<dbReference type="EC" id="2.2.1.6" evidence="5"/>
<feature type="domain" description="Thiamine pyrophosphate enzyme TPP-binding" evidence="13">
    <location>
        <begin position="397"/>
        <end position="545"/>
    </location>
</feature>
<feature type="domain" description="Thiamine pyrophosphate enzyme N-terminal TPP-binding" evidence="14">
    <location>
        <begin position="3"/>
        <end position="112"/>
    </location>
</feature>
<evidence type="ECO:0000256" key="6">
    <source>
        <dbReference type="ARBA" id="ARBA00022630"/>
    </source>
</evidence>
<dbReference type="InterPro" id="IPR029061">
    <property type="entry name" value="THDP-binding"/>
</dbReference>
<keyword evidence="16" id="KW-1185">Reference proteome</keyword>
<dbReference type="Gene3D" id="3.40.50.1220">
    <property type="entry name" value="TPP-binding domain"/>
    <property type="match status" value="1"/>
</dbReference>
<evidence type="ECO:0000256" key="1">
    <source>
        <dbReference type="ARBA" id="ARBA00001964"/>
    </source>
</evidence>
<evidence type="ECO:0000259" key="13">
    <source>
        <dbReference type="Pfam" id="PF02775"/>
    </source>
</evidence>
<comment type="similarity">
    <text evidence="4 11">Belongs to the TPP enzyme family.</text>
</comment>
<dbReference type="PANTHER" id="PTHR18968">
    <property type="entry name" value="THIAMINE PYROPHOSPHATE ENZYMES"/>
    <property type="match status" value="1"/>
</dbReference>
<dbReference type="InterPro" id="IPR012001">
    <property type="entry name" value="Thiamin_PyroP_enz_TPP-bd_dom"/>
</dbReference>
<dbReference type="InterPro" id="IPR011766">
    <property type="entry name" value="TPP_enzyme_TPP-bd"/>
</dbReference>
<dbReference type="InterPro" id="IPR045229">
    <property type="entry name" value="TPP_enz"/>
</dbReference>
<keyword evidence="9" id="KW-0028">Amino-acid biosynthesis</keyword>
<comment type="catalytic activity">
    <reaction evidence="10">
        <text>2 pyruvate + H(+) = (2S)-2-acetolactate + CO2</text>
        <dbReference type="Rhea" id="RHEA:25249"/>
        <dbReference type="ChEBI" id="CHEBI:15361"/>
        <dbReference type="ChEBI" id="CHEBI:15378"/>
        <dbReference type="ChEBI" id="CHEBI:16526"/>
        <dbReference type="ChEBI" id="CHEBI:58476"/>
        <dbReference type="EC" id="2.2.1.6"/>
    </reaction>
</comment>
<dbReference type="EMBL" id="JAWLKE010000003">
    <property type="protein sequence ID" value="MDV6230809.1"/>
    <property type="molecule type" value="Genomic_DNA"/>
</dbReference>
<comment type="pathway">
    <text evidence="2">Amino-acid biosynthesis; L-isoleucine biosynthesis; L-isoleucine from 2-oxobutanoate: step 1/4.</text>
</comment>
<evidence type="ECO:0000256" key="11">
    <source>
        <dbReference type="RuleBase" id="RU362132"/>
    </source>
</evidence>
<dbReference type="InterPro" id="IPR029035">
    <property type="entry name" value="DHS-like_NAD/FAD-binding_dom"/>
</dbReference>
<evidence type="ECO:0000256" key="4">
    <source>
        <dbReference type="ARBA" id="ARBA00007812"/>
    </source>
</evidence>
<comment type="caution">
    <text evidence="15">The sequence shown here is derived from an EMBL/GenBank/DDBJ whole genome shotgun (WGS) entry which is preliminary data.</text>
</comment>
<dbReference type="SUPFAM" id="SSF52518">
    <property type="entry name" value="Thiamin diphosphate-binding fold (THDP-binding)"/>
    <property type="match status" value="2"/>
</dbReference>
<evidence type="ECO:0000259" key="14">
    <source>
        <dbReference type="Pfam" id="PF02776"/>
    </source>
</evidence>
<dbReference type="SUPFAM" id="SSF52467">
    <property type="entry name" value="DHS-like NAD/FAD-binding domain"/>
    <property type="match status" value="1"/>
</dbReference>
<evidence type="ECO:0000256" key="8">
    <source>
        <dbReference type="ARBA" id="ARBA00023052"/>
    </source>
</evidence>
<dbReference type="CDD" id="cd07035">
    <property type="entry name" value="TPP_PYR_POX_like"/>
    <property type="match status" value="1"/>
</dbReference>
<evidence type="ECO:0000256" key="3">
    <source>
        <dbReference type="ARBA" id="ARBA00005025"/>
    </source>
</evidence>
<protein>
    <recommendedName>
        <fullName evidence="5">acetolactate synthase</fullName>
        <ecNumber evidence="5">2.2.1.6</ecNumber>
    </recommendedName>
</protein>
<evidence type="ECO:0000256" key="5">
    <source>
        <dbReference type="ARBA" id="ARBA00013145"/>
    </source>
</evidence>
<dbReference type="CDD" id="cd00568">
    <property type="entry name" value="TPP_enzymes"/>
    <property type="match status" value="1"/>
</dbReference>
<keyword evidence="6" id="KW-0285">Flavoprotein</keyword>
<dbReference type="PANTHER" id="PTHR18968:SF13">
    <property type="entry name" value="ACETOLACTATE SYNTHASE CATALYTIC SUBUNIT, MITOCHONDRIAL"/>
    <property type="match status" value="1"/>
</dbReference>
<dbReference type="Pfam" id="PF02775">
    <property type="entry name" value="TPP_enzyme_C"/>
    <property type="match status" value="1"/>
</dbReference>
<comment type="pathway">
    <text evidence="3">Amino-acid biosynthesis; L-valine biosynthesis; L-valine from pyruvate: step 1/4.</text>
</comment>
<dbReference type="Pfam" id="PF02776">
    <property type="entry name" value="TPP_enzyme_N"/>
    <property type="match status" value="1"/>
</dbReference>
<dbReference type="Pfam" id="PF00205">
    <property type="entry name" value="TPP_enzyme_M"/>
    <property type="match status" value="1"/>
</dbReference>
<proteinExistence type="inferred from homology"/>
<evidence type="ECO:0000313" key="15">
    <source>
        <dbReference type="EMBL" id="MDV6230809.1"/>
    </source>
</evidence>
<sequence>MPHGGDLVAEILRKHGVTQVFGQPGGQTAAFYQGLSNRKDMSHLGCRDERSAAYAADAYARVSGKPGIVDVTVGPGTTKLPDGLIESMNASVPIVAIVGELPRSWVPLRDGGVGSQGFDQMPFLQTMTKQSWLAPDLETVPDLVRAAFRTATTGKPGPTAVVIPHDVLDEEWEETDLQVEERFNSAPAYRSRPSDDELRTAAALIAKAERPYIIAGGGVLGSGATAELAEFATRVGAAVGTSFTGKGSVTETESYSVGVLNPLGSQAARELAGEADLIIWLGSKVGQNTSLNWALPRPEQMTIQVDVDGSQLGRTFGPSSGLLGDVKATLEALVPLVEPKSVPEWQKRIAESKIAAWASTEPLRLSEASPVMPPRAMTELAKHLRPHDIVVSDASFSAGWISNYLKNPVPGRNFLFARGQGGLGYSTPASMGAAKARPEARIVTVSGDGGFSYSVGELATQAAHGMNIVHVVLNNGTWGWLRMWEHLHYEGLRYSVDLESEKASTSYAAAAAGLGMQGILVTSADELANAFDKAFSTEGPTVVEIRIDPDATPIDSYTRRLASGKFYPRPGTVYQARPWQQSAGRK</sequence>